<dbReference type="PANTHER" id="PTHR33516:SF2">
    <property type="entry name" value="LEXA REPRESSOR-RELATED"/>
    <property type="match status" value="1"/>
</dbReference>
<dbReference type="AlphaFoldDB" id="A0A1G7R2A2"/>
<dbReference type="STRING" id="120956.SAMN05421791_102317"/>
<dbReference type="SUPFAM" id="SSF46785">
    <property type="entry name" value="Winged helix' DNA-binding domain"/>
    <property type="match status" value="1"/>
</dbReference>
<dbReference type="CDD" id="cd06529">
    <property type="entry name" value="S24_LexA-like"/>
    <property type="match status" value="1"/>
</dbReference>
<keyword evidence="17" id="KW-1185">Reference proteome</keyword>
<keyword evidence="9 12" id="KW-0804">Transcription</keyword>
<keyword evidence="4 12" id="KW-0227">DNA damage</keyword>
<evidence type="ECO:0000256" key="6">
    <source>
        <dbReference type="ARBA" id="ARBA00022813"/>
    </source>
</evidence>
<dbReference type="OrthoDB" id="9802364at2"/>
<dbReference type="HAMAP" id="MF_00015">
    <property type="entry name" value="LexA"/>
    <property type="match status" value="1"/>
</dbReference>
<feature type="domain" description="LexA repressor DNA-binding" evidence="15">
    <location>
        <begin position="1"/>
        <end position="65"/>
    </location>
</feature>
<evidence type="ECO:0000256" key="1">
    <source>
        <dbReference type="ARBA" id="ARBA00007484"/>
    </source>
</evidence>
<keyword evidence="7 12" id="KW-0805">Transcription regulation</keyword>
<evidence type="ECO:0000256" key="4">
    <source>
        <dbReference type="ARBA" id="ARBA00022763"/>
    </source>
</evidence>
<dbReference type="EMBL" id="FNCK01000002">
    <property type="protein sequence ID" value="SDG04892.1"/>
    <property type="molecule type" value="Genomic_DNA"/>
</dbReference>
<keyword evidence="10 12" id="KW-0234">DNA repair</keyword>
<comment type="function">
    <text evidence="12">Represses a number of genes involved in the response to DNA damage (SOS response), including recA and lexA. In the presence of single-stranded DNA, RecA interacts with LexA causing an autocatalytic cleavage which disrupts the DNA-binding part of LexA, leading to derepression of the SOS regulon and eventually DNA repair.</text>
</comment>
<evidence type="ECO:0000256" key="12">
    <source>
        <dbReference type="HAMAP-Rule" id="MF_00015"/>
    </source>
</evidence>
<comment type="catalytic activity">
    <reaction evidence="12">
        <text>Hydrolysis of Ala-|-Gly bond in repressor LexA.</text>
        <dbReference type="EC" id="3.4.21.88"/>
    </reaction>
</comment>
<feature type="site" description="Cleavage; by autolysis" evidence="12">
    <location>
        <begin position="91"/>
        <end position="92"/>
    </location>
</feature>
<sequence length="204" mass="22685">MIKITTKQLNVLKSIHELLNENGYPPTVREIGTRVGLSSPSTVHGHLDRLEESGLIERSASKTRTIEITSLGIQKLGIKTDKIPLLGYVAAGAPILAEEEAMEYYPKPKDLQYDSSELFMLIIKGDSMVNIGILDGDIITVRKQATANNGEVVVAMTEDNEATCKTFYKKKDHIILRPENDQMEDIILPNVSILGKVVSLNRYY</sequence>
<evidence type="ECO:0000256" key="11">
    <source>
        <dbReference type="ARBA" id="ARBA00023236"/>
    </source>
</evidence>
<dbReference type="SUPFAM" id="SSF51306">
    <property type="entry name" value="LexA/Signal peptidase"/>
    <property type="match status" value="1"/>
</dbReference>
<evidence type="ECO:0000256" key="9">
    <source>
        <dbReference type="ARBA" id="ARBA00023163"/>
    </source>
</evidence>
<dbReference type="GO" id="GO:0003677">
    <property type="term" value="F:DNA binding"/>
    <property type="evidence" value="ECO:0007669"/>
    <property type="project" value="UniProtKB-UniRule"/>
</dbReference>
<dbReference type="InterPro" id="IPR050077">
    <property type="entry name" value="LexA_repressor"/>
</dbReference>
<reference evidence="16 17" key="1">
    <citation type="submission" date="2016-10" db="EMBL/GenBank/DDBJ databases">
        <authorList>
            <person name="de Groot N.N."/>
        </authorList>
    </citation>
    <scope>NUCLEOTIDE SEQUENCE [LARGE SCALE GENOMIC DNA]</scope>
    <source>
        <strain evidence="16 17">ATCC BAA-466</strain>
    </source>
</reference>
<dbReference type="InterPro" id="IPR006200">
    <property type="entry name" value="LexA"/>
</dbReference>
<dbReference type="Proteomes" id="UP000199708">
    <property type="component" value="Unassembled WGS sequence"/>
</dbReference>
<evidence type="ECO:0000256" key="7">
    <source>
        <dbReference type="ARBA" id="ARBA00023015"/>
    </source>
</evidence>
<dbReference type="PANTHER" id="PTHR33516">
    <property type="entry name" value="LEXA REPRESSOR"/>
    <property type="match status" value="1"/>
</dbReference>
<dbReference type="GO" id="GO:0006260">
    <property type="term" value="P:DNA replication"/>
    <property type="evidence" value="ECO:0007669"/>
    <property type="project" value="UniProtKB-UniRule"/>
</dbReference>
<name>A0A1G7R2A2_9LACT</name>
<feature type="active site" description="For autocatalytic cleavage activity" evidence="12">
    <location>
        <position position="127"/>
    </location>
</feature>
<keyword evidence="11 12" id="KW-0742">SOS response</keyword>
<dbReference type="PRINTS" id="PR00726">
    <property type="entry name" value="LEXASERPTASE"/>
</dbReference>
<dbReference type="EC" id="3.4.21.88" evidence="12"/>
<dbReference type="Pfam" id="PF01726">
    <property type="entry name" value="LexA_DNA_bind"/>
    <property type="match status" value="1"/>
</dbReference>
<keyword evidence="8 12" id="KW-0238">DNA-binding</keyword>
<dbReference type="NCBIfam" id="TIGR00498">
    <property type="entry name" value="lexA"/>
    <property type="match status" value="1"/>
</dbReference>
<accession>A0A1G7R2A2</accession>
<dbReference type="InterPro" id="IPR036390">
    <property type="entry name" value="WH_DNA-bd_sf"/>
</dbReference>
<keyword evidence="6 12" id="KW-0068">Autocatalytic cleavage</keyword>
<feature type="DNA-binding region" description="H-T-H motif" evidence="12">
    <location>
        <begin position="28"/>
        <end position="48"/>
    </location>
</feature>
<keyword evidence="5 12" id="KW-0378">Hydrolase</keyword>
<dbReference type="GO" id="GO:0006508">
    <property type="term" value="P:proteolysis"/>
    <property type="evidence" value="ECO:0007669"/>
    <property type="project" value="InterPro"/>
</dbReference>
<dbReference type="InterPro" id="IPR006199">
    <property type="entry name" value="LexA_DNA-bd_dom"/>
</dbReference>
<evidence type="ECO:0000256" key="8">
    <source>
        <dbReference type="ARBA" id="ARBA00023125"/>
    </source>
</evidence>
<dbReference type="Gene3D" id="2.10.109.10">
    <property type="entry name" value="Umud Fragment, subunit A"/>
    <property type="match status" value="1"/>
</dbReference>
<dbReference type="InterPro" id="IPR006197">
    <property type="entry name" value="Peptidase_S24_LexA"/>
</dbReference>
<organism evidence="16 17">
    <name type="scientific">Facklamia miroungae</name>
    <dbReference type="NCBI Taxonomy" id="120956"/>
    <lineage>
        <taxon>Bacteria</taxon>
        <taxon>Bacillati</taxon>
        <taxon>Bacillota</taxon>
        <taxon>Bacilli</taxon>
        <taxon>Lactobacillales</taxon>
        <taxon>Aerococcaceae</taxon>
        <taxon>Facklamia</taxon>
    </lineage>
</organism>
<keyword evidence="3 12" id="KW-0235">DNA replication</keyword>
<dbReference type="Gene3D" id="1.10.10.10">
    <property type="entry name" value="Winged helix-like DNA-binding domain superfamily/Winged helix DNA-binding domain"/>
    <property type="match status" value="1"/>
</dbReference>
<evidence type="ECO:0000259" key="14">
    <source>
        <dbReference type="Pfam" id="PF00717"/>
    </source>
</evidence>
<gene>
    <name evidence="12" type="primary">lexA</name>
    <name evidence="16" type="ORF">SAMN05421791_102317</name>
</gene>
<evidence type="ECO:0000313" key="16">
    <source>
        <dbReference type="EMBL" id="SDG04892.1"/>
    </source>
</evidence>
<evidence type="ECO:0000256" key="5">
    <source>
        <dbReference type="ARBA" id="ARBA00022801"/>
    </source>
</evidence>
<dbReference type="GO" id="GO:0006281">
    <property type="term" value="P:DNA repair"/>
    <property type="evidence" value="ECO:0007669"/>
    <property type="project" value="UniProtKB-UniRule"/>
</dbReference>
<dbReference type="Pfam" id="PF00717">
    <property type="entry name" value="Peptidase_S24"/>
    <property type="match status" value="1"/>
</dbReference>
<feature type="domain" description="Peptidase S24/S26A/S26B/S26C" evidence="14">
    <location>
        <begin position="84"/>
        <end position="198"/>
    </location>
</feature>
<evidence type="ECO:0000256" key="13">
    <source>
        <dbReference type="RuleBase" id="RU003991"/>
    </source>
</evidence>
<dbReference type="InterPro" id="IPR039418">
    <property type="entry name" value="LexA-like"/>
</dbReference>
<dbReference type="InterPro" id="IPR011991">
    <property type="entry name" value="ArsR-like_HTH"/>
</dbReference>
<dbReference type="InterPro" id="IPR036388">
    <property type="entry name" value="WH-like_DNA-bd_sf"/>
</dbReference>
<evidence type="ECO:0000256" key="2">
    <source>
        <dbReference type="ARBA" id="ARBA00022491"/>
    </source>
</evidence>
<keyword evidence="2 12" id="KW-0678">Repressor</keyword>
<proteinExistence type="inferred from homology"/>
<protein>
    <recommendedName>
        <fullName evidence="12">LexA repressor</fullName>
        <ecNumber evidence="12">3.4.21.88</ecNumber>
    </recommendedName>
</protein>
<feature type="active site" description="For autocatalytic cleavage activity" evidence="12">
    <location>
        <position position="165"/>
    </location>
</feature>
<evidence type="ECO:0000256" key="3">
    <source>
        <dbReference type="ARBA" id="ARBA00022705"/>
    </source>
</evidence>
<dbReference type="RefSeq" id="WP_090289387.1">
    <property type="nucleotide sequence ID" value="NZ_FNCK01000002.1"/>
</dbReference>
<dbReference type="FunFam" id="2.10.109.10:FF:000001">
    <property type="entry name" value="LexA repressor"/>
    <property type="match status" value="1"/>
</dbReference>
<evidence type="ECO:0000313" key="17">
    <source>
        <dbReference type="Proteomes" id="UP000199708"/>
    </source>
</evidence>
<evidence type="ECO:0000256" key="10">
    <source>
        <dbReference type="ARBA" id="ARBA00023204"/>
    </source>
</evidence>
<evidence type="ECO:0000259" key="15">
    <source>
        <dbReference type="Pfam" id="PF01726"/>
    </source>
</evidence>
<dbReference type="GO" id="GO:0045892">
    <property type="term" value="P:negative regulation of DNA-templated transcription"/>
    <property type="evidence" value="ECO:0007669"/>
    <property type="project" value="UniProtKB-UniRule"/>
</dbReference>
<dbReference type="GO" id="GO:0004252">
    <property type="term" value="F:serine-type endopeptidase activity"/>
    <property type="evidence" value="ECO:0007669"/>
    <property type="project" value="UniProtKB-UniRule"/>
</dbReference>
<dbReference type="GO" id="GO:0009432">
    <property type="term" value="P:SOS response"/>
    <property type="evidence" value="ECO:0007669"/>
    <property type="project" value="UniProtKB-UniRule"/>
</dbReference>
<comment type="similarity">
    <text evidence="1 12 13">Belongs to the peptidase S24 family.</text>
</comment>
<dbReference type="InterPro" id="IPR036286">
    <property type="entry name" value="LexA/Signal_pep-like_sf"/>
</dbReference>
<dbReference type="InterPro" id="IPR015927">
    <property type="entry name" value="Peptidase_S24_S26A/B/C"/>
</dbReference>
<comment type="subunit">
    <text evidence="12">Homodimer.</text>
</comment>
<dbReference type="CDD" id="cd00090">
    <property type="entry name" value="HTH_ARSR"/>
    <property type="match status" value="1"/>
</dbReference>